<gene>
    <name evidence="8" type="ORF">GZH52_14855</name>
</gene>
<keyword evidence="9" id="KW-1185">Reference proteome</keyword>
<sequence length="248" mass="26977">MPVIVNGVELTDAEIEAALPDYQDDPNPLRAATTAWVVRRVLVDAADAAGIDCRDGEAAIDALLAREVKVPVPDEESCRRHYAQHRERFTVGELVEVDHILFQVTDHVDLTALTERAEAVLSEVQAEPARFAELAARYSNCPSGAQGGNLGQIRRGETVPEFERAVFALADGELMGRLLPTRFGLHIVRAAHREPGMLLPYEAVSKQIEDVLAAASRDAATRQYLKRLVGAARISGIDLPGAETPLVQ</sequence>
<dbReference type="PROSITE" id="PS01096">
    <property type="entry name" value="PPIC_PPIASE_1"/>
    <property type="match status" value="1"/>
</dbReference>
<keyword evidence="5 6" id="KW-0413">Isomerase</keyword>
<evidence type="ECO:0000256" key="5">
    <source>
        <dbReference type="ARBA" id="ARBA00023235"/>
    </source>
</evidence>
<dbReference type="InterPro" id="IPR050245">
    <property type="entry name" value="PrsA_foldase"/>
</dbReference>
<comment type="caution">
    <text evidence="8">The sequence shown here is derived from an EMBL/GenBank/DDBJ whole genome shotgun (WGS) entry which is preliminary data.</text>
</comment>
<keyword evidence="4 6" id="KW-0697">Rotamase</keyword>
<evidence type="ECO:0000256" key="4">
    <source>
        <dbReference type="ARBA" id="ARBA00023110"/>
    </source>
</evidence>
<evidence type="ECO:0000256" key="2">
    <source>
        <dbReference type="ARBA" id="ARBA00007656"/>
    </source>
</evidence>
<dbReference type="InterPro" id="IPR000297">
    <property type="entry name" value="PPIase_PpiC"/>
</dbReference>
<accession>A0A6B2KUY7</accession>
<dbReference type="Proteomes" id="UP000482578">
    <property type="component" value="Unassembled WGS sequence"/>
</dbReference>
<feature type="domain" description="PpiC" evidence="7">
    <location>
        <begin position="92"/>
        <end position="192"/>
    </location>
</feature>
<dbReference type="InterPro" id="IPR046357">
    <property type="entry name" value="PPIase_dom_sf"/>
</dbReference>
<dbReference type="EMBL" id="JAAGAA010000015">
    <property type="protein sequence ID" value="NDV14052.1"/>
    <property type="molecule type" value="Genomic_DNA"/>
</dbReference>
<comment type="similarity">
    <text evidence="2">Belongs to the PpiC/parvulin rotamase family.</text>
</comment>
<evidence type="ECO:0000256" key="6">
    <source>
        <dbReference type="PROSITE-ProRule" id="PRU00278"/>
    </source>
</evidence>
<dbReference type="InterPro" id="IPR023058">
    <property type="entry name" value="PPIase_PpiC_CS"/>
</dbReference>
<dbReference type="AlphaFoldDB" id="A0A6B2KUY7"/>
<dbReference type="Gene3D" id="3.10.50.40">
    <property type="match status" value="1"/>
</dbReference>
<dbReference type="SUPFAM" id="SSF54534">
    <property type="entry name" value="FKBP-like"/>
    <property type="match status" value="1"/>
</dbReference>
<evidence type="ECO:0000256" key="3">
    <source>
        <dbReference type="ARBA" id="ARBA00013194"/>
    </source>
</evidence>
<name>A0A6B2KUY7_9NEIS</name>
<comment type="catalytic activity">
    <reaction evidence="1">
        <text>[protein]-peptidylproline (omega=180) = [protein]-peptidylproline (omega=0)</text>
        <dbReference type="Rhea" id="RHEA:16237"/>
        <dbReference type="Rhea" id="RHEA-COMP:10747"/>
        <dbReference type="Rhea" id="RHEA-COMP:10748"/>
        <dbReference type="ChEBI" id="CHEBI:83833"/>
        <dbReference type="ChEBI" id="CHEBI:83834"/>
        <dbReference type="EC" id="5.2.1.8"/>
    </reaction>
</comment>
<dbReference type="RefSeq" id="WP_163317599.1">
    <property type="nucleotide sequence ID" value="NZ_JAAGAA010000015.1"/>
</dbReference>
<dbReference type="InterPro" id="IPR027304">
    <property type="entry name" value="Trigger_fact/SurA_dom_sf"/>
</dbReference>
<evidence type="ECO:0000256" key="1">
    <source>
        <dbReference type="ARBA" id="ARBA00000971"/>
    </source>
</evidence>
<dbReference type="EC" id="5.2.1.8" evidence="3"/>
<proteinExistence type="inferred from homology"/>
<organism evidence="8 9">
    <name type="scientific">Crenobacter caeni</name>
    <dbReference type="NCBI Taxonomy" id="2705474"/>
    <lineage>
        <taxon>Bacteria</taxon>
        <taxon>Pseudomonadati</taxon>
        <taxon>Pseudomonadota</taxon>
        <taxon>Betaproteobacteria</taxon>
        <taxon>Neisseriales</taxon>
        <taxon>Neisseriaceae</taxon>
        <taxon>Crenobacter</taxon>
    </lineage>
</organism>
<dbReference type="SUPFAM" id="SSF109998">
    <property type="entry name" value="Triger factor/SurA peptide-binding domain-like"/>
    <property type="match status" value="1"/>
</dbReference>
<evidence type="ECO:0000313" key="9">
    <source>
        <dbReference type="Proteomes" id="UP000482578"/>
    </source>
</evidence>
<evidence type="ECO:0000313" key="8">
    <source>
        <dbReference type="EMBL" id="NDV14052.1"/>
    </source>
</evidence>
<reference evidence="8 9" key="1">
    <citation type="submission" date="2020-02" db="EMBL/GenBank/DDBJ databases">
        <authorList>
            <person name="Yang Z."/>
        </authorList>
    </citation>
    <scope>NUCLEOTIDE SEQUENCE [LARGE SCALE GENOMIC DNA]</scope>
    <source>
        <strain evidence="8 9">HX-7-9</strain>
    </source>
</reference>
<protein>
    <recommendedName>
        <fullName evidence="3">peptidylprolyl isomerase</fullName>
        <ecNumber evidence="3">5.2.1.8</ecNumber>
    </recommendedName>
</protein>
<dbReference type="PANTHER" id="PTHR47245:SF2">
    <property type="entry name" value="PEPTIDYL-PROLYL CIS-TRANS ISOMERASE HP_0175-RELATED"/>
    <property type="match status" value="1"/>
</dbReference>
<evidence type="ECO:0000259" key="7">
    <source>
        <dbReference type="PROSITE" id="PS50198"/>
    </source>
</evidence>
<dbReference type="PROSITE" id="PS50198">
    <property type="entry name" value="PPIC_PPIASE_2"/>
    <property type="match status" value="1"/>
</dbReference>
<dbReference type="GO" id="GO:0003755">
    <property type="term" value="F:peptidyl-prolyl cis-trans isomerase activity"/>
    <property type="evidence" value="ECO:0007669"/>
    <property type="project" value="UniProtKB-KW"/>
</dbReference>
<dbReference type="PANTHER" id="PTHR47245">
    <property type="entry name" value="PEPTIDYLPROLYL ISOMERASE"/>
    <property type="match status" value="1"/>
</dbReference>
<dbReference type="Pfam" id="PF00639">
    <property type="entry name" value="Rotamase"/>
    <property type="match status" value="1"/>
</dbReference>